<keyword evidence="5" id="KW-0547">Nucleotide-binding</keyword>
<proteinExistence type="inferred from homology"/>
<dbReference type="SUPFAM" id="SSF90123">
    <property type="entry name" value="ABC transporter transmembrane region"/>
    <property type="match status" value="1"/>
</dbReference>
<dbReference type="PROSITE" id="PS50893">
    <property type="entry name" value="ABC_TRANSPORTER_2"/>
    <property type="match status" value="1"/>
</dbReference>
<dbReference type="GO" id="GO:0005886">
    <property type="term" value="C:plasma membrane"/>
    <property type="evidence" value="ECO:0007669"/>
    <property type="project" value="UniProtKB-SubCell"/>
</dbReference>
<dbReference type="InterPro" id="IPR039421">
    <property type="entry name" value="Type_1_exporter"/>
</dbReference>
<dbReference type="RefSeq" id="WP_162233061.1">
    <property type="nucleotide sequence ID" value="NZ_HF570958.1"/>
</dbReference>
<dbReference type="STRING" id="1194083.BN12_400002"/>
<dbReference type="GO" id="GO:0140359">
    <property type="term" value="F:ABC-type transporter activity"/>
    <property type="evidence" value="ECO:0007669"/>
    <property type="project" value="InterPro"/>
</dbReference>
<feature type="transmembrane region" description="Helical" evidence="10">
    <location>
        <begin position="147"/>
        <end position="166"/>
    </location>
</feature>
<dbReference type="EC" id="3.6.3.44" evidence="13"/>
<feature type="domain" description="ABC transmembrane type-1" evidence="12">
    <location>
        <begin position="15"/>
        <end position="282"/>
    </location>
</feature>
<keyword evidence="6" id="KW-0067">ATP-binding</keyword>
<keyword evidence="14" id="KW-1185">Reference proteome</keyword>
<evidence type="ECO:0000313" key="14">
    <source>
        <dbReference type="Proteomes" id="UP000035721"/>
    </source>
</evidence>
<evidence type="ECO:0000256" key="8">
    <source>
        <dbReference type="ARBA" id="ARBA00023136"/>
    </source>
</evidence>
<evidence type="ECO:0000256" key="2">
    <source>
        <dbReference type="ARBA" id="ARBA00022448"/>
    </source>
</evidence>
<feature type="transmembrane region" description="Helical" evidence="10">
    <location>
        <begin position="12"/>
        <end position="37"/>
    </location>
</feature>
<gene>
    <name evidence="13" type="ORF">BN12_400002</name>
</gene>
<keyword evidence="2" id="KW-0813">Transport</keyword>
<evidence type="ECO:0000256" key="4">
    <source>
        <dbReference type="ARBA" id="ARBA00022692"/>
    </source>
</evidence>
<dbReference type="InterPro" id="IPR003439">
    <property type="entry name" value="ABC_transporter-like_ATP-bd"/>
</dbReference>
<dbReference type="Gene3D" id="1.20.1560.10">
    <property type="entry name" value="ABC transporter type 1, transmembrane domain"/>
    <property type="match status" value="1"/>
</dbReference>
<feature type="domain" description="ABC transporter" evidence="11">
    <location>
        <begin position="318"/>
        <end position="549"/>
    </location>
</feature>
<dbReference type="Proteomes" id="UP000035721">
    <property type="component" value="Unassembled WGS sequence"/>
</dbReference>
<evidence type="ECO:0000256" key="10">
    <source>
        <dbReference type="SAM" id="Phobius"/>
    </source>
</evidence>
<dbReference type="GO" id="GO:0016887">
    <property type="term" value="F:ATP hydrolysis activity"/>
    <property type="evidence" value="ECO:0007669"/>
    <property type="project" value="InterPro"/>
</dbReference>
<dbReference type="InterPro" id="IPR011527">
    <property type="entry name" value="ABC1_TM_dom"/>
</dbReference>
<comment type="similarity">
    <text evidence="9">Belongs to the ABC transporter superfamily. Lipid exporter (TC 3.A.1.106) family.</text>
</comment>
<feature type="transmembrane region" description="Helical" evidence="10">
    <location>
        <begin position="43"/>
        <end position="64"/>
    </location>
</feature>
<comment type="caution">
    <text evidence="13">The sequence shown here is derived from an EMBL/GenBank/DDBJ whole genome shotgun (WGS) entry which is preliminary data.</text>
</comment>
<feature type="transmembrane region" description="Helical" evidence="10">
    <location>
        <begin position="231"/>
        <end position="249"/>
    </location>
</feature>
<keyword evidence="4 10" id="KW-0812">Transmembrane</keyword>
<keyword evidence="13" id="KW-0378">Hydrolase</keyword>
<organism evidence="13 14">
    <name type="scientific">Nostocoides japonicum T1-X7</name>
    <dbReference type="NCBI Taxonomy" id="1194083"/>
    <lineage>
        <taxon>Bacteria</taxon>
        <taxon>Bacillati</taxon>
        <taxon>Actinomycetota</taxon>
        <taxon>Actinomycetes</taxon>
        <taxon>Micrococcales</taxon>
        <taxon>Intrasporangiaceae</taxon>
        <taxon>Nostocoides</taxon>
    </lineage>
</organism>
<dbReference type="InterPro" id="IPR036640">
    <property type="entry name" value="ABC1_TM_sf"/>
</dbReference>
<dbReference type="InterPro" id="IPR027417">
    <property type="entry name" value="P-loop_NTPase"/>
</dbReference>
<dbReference type="Pfam" id="PF00664">
    <property type="entry name" value="ABC_membrane"/>
    <property type="match status" value="1"/>
</dbReference>
<evidence type="ECO:0000259" key="11">
    <source>
        <dbReference type="PROSITE" id="PS50893"/>
    </source>
</evidence>
<keyword evidence="7 10" id="KW-1133">Transmembrane helix</keyword>
<dbReference type="InterPro" id="IPR003593">
    <property type="entry name" value="AAA+_ATPase"/>
</dbReference>
<evidence type="ECO:0000313" key="13">
    <source>
        <dbReference type="EMBL" id="CCH79093.1"/>
    </source>
</evidence>
<sequence>MRTRRVPVPIRLGTIVVLSLLGTVAQLGGIFAAYLAYLEPEQARPLLLAAVVLFLLAYGAGWLADPMALALQEDLADRAEQRLWRHLLGLPVTFFSARSLRDVIGYANCVSMTRTLLGALGAETILSGLSAGIATALLAAIDLRLGLAALALAVALLLTAALLARAQQRHDHVVMESVDAAHATLYPALGGIEELTAYRAQESVERAWQAILRQQKDADLRGLRYADAGESLLLASQTVMLAVLCPLALRWSGGPVALGSVAMITLTLASALSRVAGVLPAVFSIGLARRRLEPVRATEPEQSDTPRHEAVVAGAVVVAGAGFAYAGSEHAVLRGVTLRAAPGQLVAVVGPSGAGKSTLLRLLLAQLEPTEGTVSVDGVPTEDWDHECLRSQIGYVPQSASLSRGTIRDAVVGVLDTVPDEEVCAALSLVGLDDLVATLPMGLDTRITDGESGFSGGQEQRLLLARALVRRPRILLLDEATSALDEQAQEAVTRAIAGLGMTRIVVAHRHSTIVSADRVYVLDGGTVVEDGTYAELVHRGGRLAALTHTSPADPVLEGAPS</sequence>
<keyword evidence="3" id="KW-1003">Cell membrane</keyword>
<dbReference type="GO" id="GO:0005524">
    <property type="term" value="F:ATP binding"/>
    <property type="evidence" value="ECO:0007669"/>
    <property type="project" value="UniProtKB-KW"/>
</dbReference>
<dbReference type="GO" id="GO:0034040">
    <property type="term" value="F:ATPase-coupled lipid transmembrane transporter activity"/>
    <property type="evidence" value="ECO:0007669"/>
    <property type="project" value="TreeGrafter"/>
</dbReference>
<feature type="transmembrane region" description="Helical" evidence="10">
    <location>
        <begin position="116"/>
        <end position="141"/>
    </location>
</feature>
<comment type="subcellular location">
    <subcellularLocation>
        <location evidence="1">Cell membrane</location>
        <topology evidence="1">Multi-pass membrane protein</topology>
    </subcellularLocation>
</comment>
<reference evidence="13 14" key="1">
    <citation type="journal article" date="2013" name="ISME J.">
        <title>A metabolic model for members of the genus Tetrasphaera involved in enhanced biological phosphorus removal.</title>
        <authorList>
            <person name="Kristiansen R."/>
            <person name="Nguyen H.T.T."/>
            <person name="Saunders A.M."/>
            <person name="Nielsen J.L."/>
            <person name="Wimmer R."/>
            <person name="Le V.Q."/>
            <person name="McIlroy S.J."/>
            <person name="Petrovski S."/>
            <person name="Seviour R.J."/>
            <person name="Calteau A."/>
            <person name="Nielsen K.L."/>
            <person name="Nielsen P.H."/>
        </authorList>
    </citation>
    <scope>NUCLEOTIDE SEQUENCE [LARGE SCALE GENOMIC DNA]</scope>
    <source>
        <strain evidence="13 14">T1-X7</strain>
    </source>
</reference>
<evidence type="ECO:0000256" key="5">
    <source>
        <dbReference type="ARBA" id="ARBA00022741"/>
    </source>
</evidence>
<dbReference type="Gene3D" id="3.40.50.300">
    <property type="entry name" value="P-loop containing nucleotide triphosphate hydrolases"/>
    <property type="match status" value="1"/>
</dbReference>
<name>A0A077LYV6_9MICO</name>
<dbReference type="EMBL" id="CAJB01000335">
    <property type="protein sequence ID" value="CCH79093.1"/>
    <property type="molecule type" value="Genomic_DNA"/>
</dbReference>
<dbReference type="PROSITE" id="PS50929">
    <property type="entry name" value="ABC_TM1F"/>
    <property type="match status" value="1"/>
</dbReference>
<evidence type="ECO:0000256" key="1">
    <source>
        <dbReference type="ARBA" id="ARBA00004651"/>
    </source>
</evidence>
<protein>
    <submittedName>
        <fullName evidence="13">Putative Xenobiotic-transporting ATPase</fullName>
        <ecNumber evidence="13">3.6.3.44</ecNumber>
    </submittedName>
</protein>
<evidence type="ECO:0000256" key="7">
    <source>
        <dbReference type="ARBA" id="ARBA00022989"/>
    </source>
</evidence>
<keyword evidence="8 10" id="KW-0472">Membrane</keyword>
<dbReference type="SUPFAM" id="SSF52540">
    <property type="entry name" value="P-loop containing nucleoside triphosphate hydrolases"/>
    <property type="match status" value="1"/>
</dbReference>
<evidence type="ECO:0000256" key="3">
    <source>
        <dbReference type="ARBA" id="ARBA00022475"/>
    </source>
</evidence>
<dbReference type="PANTHER" id="PTHR24221">
    <property type="entry name" value="ATP-BINDING CASSETTE SUB-FAMILY B"/>
    <property type="match status" value="1"/>
</dbReference>
<dbReference type="FunFam" id="3.40.50.300:FF:000299">
    <property type="entry name" value="ABC transporter ATP-binding protein/permease"/>
    <property type="match status" value="1"/>
</dbReference>
<evidence type="ECO:0000259" key="12">
    <source>
        <dbReference type="PROSITE" id="PS50929"/>
    </source>
</evidence>
<accession>A0A077LYV6</accession>
<evidence type="ECO:0000256" key="6">
    <source>
        <dbReference type="ARBA" id="ARBA00022840"/>
    </source>
</evidence>
<dbReference type="AlphaFoldDB" id="A0A077LYV6"/>
<feature type="transmembrane region" description="Helical" evidence="10">
    <location>
        <begin position="261"/>
        <end position="288"/>
    </location>
</feature>
<dbReference type="PANTHER" id="PTHR24221:SF654">
    <property type="entry name" value="ATP-BINDING CASSETTE SUB-FAMILY B MEMBER 6"/>
    <property type="match status" value="1"/>
</dbReference>
<evidence type="ECO:0000256" key="9">
    <source>
        <dbReference type="ARBA" id="ARBA00061644"/>
    </source>
</evidence>
<dbReference type="Pfam" id="PF00005">
    <property type="entry name" value="ABC_tran"/>
    <property type="match status" value="1"/>
</dbReference>
<dbReference type="SMART" id="SM00382">
    <property type="entry name" value="AAA"/>
    <property type="match status" value="1"/>
</dbReference>